<dbReference type="Proteomes" id="UP000007490">
    <property type="component" value="Chromosome"/>
</dbReference>
<dbReference type="HOGENOM" id="CLU_009587_1_0_2"/>
<dbReference type="PANTHER" id="PTHR41523">
    <property type="entry name" value="TWO-COMPONENT SYSTEM SENSOR PROTEIN"/>
    <property type="match status" value="1"/>
</dbReference>
<feature type="transmembrane region" description="Helical" evidence="8">
    <location>
        <begin position="259"/>
        <end position="281"/>
    </location>
</feature>
<organism evidence="10 11">
    <name type="scientific">Methanobacterium lacus (strain AL-21)</name>
    <dbReference type="NCBI Taxonomy" id="877455"/>
    <lineage>
        <taxon>Archaea</taxon>
        <taxon>Methanobacteriati</taxon>
        <taxon>Methanobacteriota</taxon>
        <taxon>Methanomada group</taxon>
        <taxon>Methanobacteria</taxon>
        <taxon>Methanobacteriales</taxon>
        <taxon>Methanobacteriaceae</taxon>
        <taxon>Methanobacterium</taxon>
    </lineage>
</organism>
<evidence type="ECO:0000256" key="6">
    <source>
        <dbReference type="ARBA" id="ARBA00022777"/>
    </source>
</evidence>
<dbReference type="InterPro" id="IPR035965">
    <property type="entry name" value="PAS-like_dom_sf"/>
</dbReference>
<dbReference type="InterPro" id="IPR003594">
    <property type="entry name" value="HATPase_dom"/>
</dbReference>
<dbReference type="GeneID" id="24964567"/>
<evidence type="ECO:0000256" key="5">
    <source>
        <dbReference type="ARBA" id="ARBA00022741"/>
    </source>
</evidence>
<evidence type="ECO:0000256" key="4">
    <source>
        <dbReference type="ARBA" id="ARBA00022679"/>
    </source>
</evidence>
<dbReference type="EMBL" id="CP002551">
    <property type="protein sequence ID" value="ADZ09820.1"/>
    <property type="molecule type" value="Genomic_DNA"/>
</dbReference>
<keyword evidence="6 10" id="KW-0418">Kinase</keyword>
<evidence type="ECO:0000313" key="11">
    <source>
        <dbReference type="Proteomes" id="UP000007490"/>
    </source>
</evidence>
<dbReference type="Pfam" id="PF02518">
    <property type="entry name" value="HATPase_c"/>
    <property type="match status" value="1"/>
</dbReference>
<dbReference type="InterPro" id="IPR011495">
    <property type="entry name" value="Sig_transdc_His_kin_sub2_dim/P"/>
</dbReference>
<dbReference type="RefSeq" id="WP_013645171.1">
    <property type="nucleotide sequence ID" value="NC_015216.1"/>
</dbReference>
<keyword evidence="3" id="KW-0597">Phosphoprotein</keyword>
<dbReference type="GO" id="GO:0004673">
    <property type="term" value="F:protein histidine kinase activity"/>
    <property type="evidence" value="ECO:0007669"/>
    <property type="project" value="UniProtKB-EC"/>
</dbReference>
<dbReference type="GO" id="GO:0005524">
    <property type="term" value="F:ATP binding"/>
    <property type="evidence" value="ECO:0007669"/>
    <property type="project" value="UniProtKB-KW"/>
</dbReference>
<sequence>MNLRAKTLLVVSLTILCLTLVLLLISNFLFIDNLSDIEENIAYNDAGILNEQVIKELSELNSTTVKLAKQDPNLDFNDTSLAQLISNTNIQMVMVLDPSNNIEYANYYTQANGSFTNITEPVKTYISHQDELTNSSSDSYNPEGVLLLKNQTFLITSLKMHTSGGDRTLITGTPLNSKEILKVLGNQNSSFTFTPLNSNQFPFYGGVDSNFSENSPIWINNFNENVQGISILRNKQGEAIFDTEVDEPHTIMNNAYKTFSYSMGAFVISASLLALVVLFYIDSMVLARLKHLTERVKIISRRDDPTGRLAVEGNDELSDLTNNINQMLESMENSREIVSKSRLKYKNVFNNTGTAMTIHGSDGKFSMVNTEFEYLSKYSKIEIESKMSWMNFFKGKDLEMMKEYSRERTHNKDPPRTYSARFIDRQGDVKDVMMTVTTIPTTEDVLISYMDITQLNNTLKEKELLVREIHHRVKNNLQIISSLLNLQSRYVTDELSLQVLRESENRVKSISMVHEGLYRSKDLSDINFKNYIENLVTQLKISYGLDQTEIGIKMDIMNLSLSIDTAVPVGLLITEILTNSIKYAFPEEKGNISIEFFRVNGYYILNLEDDGVGFSSEKLDTSKTLGMQLIHSLCEQLDAEMEKDTSNGTRYSFKFTEISYKERM</sequence>
<dbReference type="SUPFAM" id="SSF55785">
    <property type="entry name" value="PYP-like sensor domain (PAS domain)"/>
    <property type="match status" value="1"/>
</dbReference>
<dbReference type="PANTHER" id="PTHR41523:SF8">
    <property type="entry name" value="ETHYLENE RESPONSE SENSOR PROTEIN"/>
    <property type="match status" value="1"/>
</dbReference>
<feature type="domain" description="HAMP" evidence="9">
    <location>
        <begin position="283"/>
        <end position="336"/>
    </location>
</feature>
<dbReference type="InterPro" id="IPR000014">
    <property type="entry name" value="PAS"/>
</dbReference>
<keyword evidence="4" id="KW-0808">Transferase</keyword>
<evidence type="ECO:0000256" key="7">
    <source>
        <dbReference type="ARBA" id="ARBA00022840"/>
    </source>
</evidence>
<keyword evidence="8" id="KW-0472">Membrane</keyword>
<evidence type="ECO:0000256" key="8">
    <source>
        <dbReference type="SAM" id="Phobius"/>
    </source>
</evidence>
<name>F0T8Z2_METLA</name>
<comment type="catalytic activity">
    <reaction evidence="1">
        <text>ATP + protein L-histidine = ADP + protein N-phospho-L-histidine.</text>
        <dbReference type="EC" id="2.7.13.3"/>
    </reaction>
</comment>
<dbReference type="KEGG" id="mel:Metbo_1593"/>
<dbReference type="STRING" id="877455.Metbo_1593"/>
<dbReference type="NCBIfam" id="TIGR00229">
    <property type="entry name" value="sensory_box"/>
    <property type="match status" value="1"/>
</dbReference>
<keyword evidence="11" id="KW-1185">Reference proteome</keyword>
<keyword evidence="7" id="KW-0067">ATP-binding</keyword>
<dbReference type="InterPro" id="IPR003660">
    <property type="entry name" value="HAMP_dom"/>
</dbReference>
<dbReference type="SMART" id="SM00387">
    <property type="entry name" value="HATPase_c"/>
    <property type="match status" value="1"/>
</dbReference>
<dbReference type="Pfam" id="PF07568">
    <property type="entry name" value="HisKA_2"/>
    <property type="match status" value="1"/>
</dbReference>
<dbReference type="eggNOG" id="arCOG02336">
    <property type="taxonomic scope" value="Archaea"/>
</dbReference>
<dbReference type="CDD" id="cd06225">
    <property type="entry name" value="HAMP"/>
    <property type="match status" value="1"/>
</dbReference>
<dbReference type="Gene3D" id="3.30.565.10">
    <property type="entry name" value="Histidine kinase-like ATPase, C-terminal domain"/>
    <property type="match status" value="1"/>
</dbReference>
<gene>
    <name evidence="10" type="ordered locus">Metbo_1593</name>
</gene>
<evidence type="ECO:0000256" key="1">
    <source>
        <dbReference type="ARBA" id="ARBA00000085"/>
    </source>
</evidence>
<dbReference type="EC" id="2.7.13.3" evidence="2"/>
<keyword evidence="8" id="KW-1133">Transmembrane helix</keyword>
<dbReference type="AlphaFoldDB" id="F0T8Z2"/>
<dbReference type="Gene3D" id="6.10.340.10">
    <property type="match status" value="1"/>
</dbReference>
<dbReference type="OrthoDB" id="8127at2157"/>
<dbReference type="GO" id="GO:0007165">
    <property type="term" value="P:signal transduction"/>
    <property type="evidence" value="ECO:0007669"/>
    <property type="project" value="InterPro"/>
</dbReference>
<dbReference type="eggNOG" id="arCOG02335">
    <property type="taxonomic scope" value="Archaea"/>
</dbReference>
<reference evidence="11" key="1">
    <citation type="submission" date="2011-02" db="EMBL/GenBank/DDBJ databases">
        <title>Complete sequence of Methanobacterium sp. AL-21.</title>
        <authorList>
            <consortium name="US DOE Joint Genome Institute"/>
            <person name="Lucas S."/>
            <person name="Copeland A."/>
            <person name="Lapidus A."/>
            <person name="Cheng J.-F."/>
            <person name="Goodwin L."/>
            <person name="Pitluck S."/>
            <person name="Chertkov O."/>
            <person name="Detter J.C."/>
            <person name="Han C."/>
            <person name="Tapia R."/>
            <person name="Land M."/>
            <person name="Hauser L."/>
            <person name="Kyrpides N."/>
            <person name="Ivanova N."/>
            <person name="Mikhailova N."/>
            <person name="Pagani I."/>
            <person name="Cadillo-Quiroz H."/>
            <person name="Imachi H."/>
            <person name="Zinder S."/>
            <person name="Liu W."/>
            <person name="Woyke T."/>
        </authorList>
    </citation>
    <scope>NUCLEOTIDE SEQUENCE [LARGE SCALE GENOMIC DNA]</scope>
    <source>
        <strain evidence="11">AL-21</strain>
    </source>
</reference>
<dbReference type="Gene3D" id="3.30.450.20">
    <property type="entry name" value="PAS domain"/>
    <property type="match status" value="1"/>
</dbReference>
<reference evidence="10 11" key="2">
    <citation type="journal article" date="2014" name="Int. J. Syst. Evol. Microbiol.">
        <title>Methanobacterium paludis sp. nov. and a novel strain of Methanobacterium lacus isolated from northern peatlands.</title>
        <authorList>
            <person name="Cadillo-Quiroz H."/>
            <person name="Brauer S.L."/>
            <person name="Goodson N."/>
            <person name="Yavitt J.B."/>
            <person name="Zinder S.H."/>
        </authorList>
    </citation>
    <scope>NUCLEOTIDE SEQUENCE [LARGE SCALE GENOMIC DNA]</scope>
    <source>
        <strain evidence="10 11">AL-21</strain>
    </source>
</reference>
<dbReference type="eggNOG" id="arCOG04446">
    <property type="taxonomic scope" value="Archaea"/>
</dbReference>
<evidence type="ECO:0000256" key="2">
    <source>
        <dbReference type="ARBA" id="ARBA00012438"/>
    </source>
</evidence>
<dbReference type="PROSITE" id="PS50885">
    <property type="entry name" value="HAMP"/>
    <property type="match status" value="1"/>
</dbReference>
<keyword evidence="8" id="KW-0812">Transmembrane</keyword>
<dbReference type="SUPFAM" id="SSF55874">
    <property type="entry name" value="ATPase domain of HSP90 chaperone/DNA topoisomerase II/histidine kinase"/>
    <property type="match status" value="1"/>
</dbReference>
<accession>F0T8Z2</accession>
<proteinExistence type="predicted"/>
<keyword evidence="5" id="KW-0547">Nucleotide-binding</keyword>
<protein>
    <recommendedName>
        <fullName evidence="2">histidine kinase</fullName>
        <ecNumber evidence="2">2.7.13.3</ecNumber>
    </recommendedName>
</protein>
<evidence type="ECO:0000256" key="3">
    <source>
        <dbReference type="ARBA" id="ARBA00022553"/>
    </source>
</evidence>
<dbReference type="InterPro" id="IPR036890">
    <property type="entry name" value="HATPase_C_sf"/>
</dbReference>
<evidence type="ECO:0000313" key="10">
    <source>
        <dbReference type="EMBL" id="ADZ09820.1"/>
    </source>
</evidence>
<dbReference type="SMART" id="SM00304">
    <property type="entry name" value="HAMP"/>
    <property type="match status" value="1"/>
</dbReference>
<evidence type="ECO:0000259" key="9">
    <source>
        <dbReference type="PROSITE" id="PS50885"/>
    </source>
</evidence>
<dbReference type="GO" id="GO:0016020">
    <property type="term" value="C:membrane"/>
    <property type="evidence" value="ECO:0007669"/>
    <property type="project" value="InterPro"/>
</dbReference>